<dbReference type="RefSeq" id="WP_249250801.1">
    <property type="nucleotide sequence ID" value="NZ_JAKIKT010000012.1"/>
</dbReference>
<dbReference type="NCBIfam" id="NF007715">
    <property type="entry name" value="PRK10410.1-3"/>
    <property type="match status" value="1"/>
</dbReference>
<organism evidence="2 3">
    <name type="scientific">Shewanella corallii</name>
    <dbReference type="NCBI Taxonomy" id="560080"/>
    <lineage>
        <taxon>Bacteria</taxon>
        <taxon>Pseudomonadati</taxon>
        <taxon>Pseudomonadota</taxon>
        <taxon>Gammaproteobacteria</taxon>
        <taxon>Alteromonadales</taxon>
        <taxon>Shewanellaceae</taxon>
        <taxon>Shewanella</taxon>
    </lineage>
</organism>
<name>A0ABT0ND06_9GAMM</name>
<dbReference type="InterPro" id="IPR020483">
    <property type="entry name" value="Uncharacterised_YgbA"/>
</dbReference>
<sequence length="128" mass="14953">MTQPIILGPRLTREYDTMALMVGLYCRDHHGSESPCPECSEFLEYARMRLDRCPYGEDKPTCSRCPVHCYKPEPKALAKTVMRYAGPRMIWRHPIIAIRHLLHERGEMAGKPPRDMSNRRQRQKKDGE</sequence>
<dbReference type="EMBL" id="JAKIKT010000012">
    <property type="protein sequence ID" value="MCL2916245.1"/>
    <property type="molecule type" value="Genomic_DNA"/>
</dbReference>
<dbReference type="Pfam" id="PF11756">
    <property type="entry name" value="YgbA_NO"/>
    <property type="match status" value="1"/>
</dbReference>
<evidence type="ECO:0000313" key="3">
    <source>
        <dbReference type="Proteomes" id="UP001202831"/>
    </source>
</evidence>
<dbReference type="Proteomes" id="UP001202831">
    <property type="component" value="Unassembled WGS sequence"/>
</dbReference>
<evidence type="ECO:0000313" key="2">
    <source>
        <dbReference type="EMBL" id="MCL2916245.1"/>
    </source>
</evidence>
<evidence type="ECO:0000256" key="1">
    <source>
        <dbReference type="SAM" id="MobiDB-lite"/>
    </source>
</evidence>
<dbReference type="NCBIfam" id="NF007714">
    <property type="entry name" value="PRK10410.1-2"/>
    <property type="match status" value="1"/>
</dbReference>
<proteinExistence type="predicted"/>
<feature type="region of interest" description="Disordered" evidence="1">
    <location>
        <begin position="104"/>
        <end position="128"/>
    </location>
</feature>
<comment type="caution">
    <text evidence="2">The sequence shown here is derived from an EMBL/GenBank/DDBJ whole genome shotgun (WGS) entry which is preliminary data.</text>
</comment>
<keyword evidence="3" id="KW-1185">Reference proteome</keyword>
<accession>A0ABT0ND06</accession>
<reference evidence="2 3" key="1">
    <citation type="submission" date="2022-01" db="EMBL/GenBank/DDBJ databases">
        <title>Whole genome-based taxonomy of the Shewanellaceae.</title>
        <authorList>
            <person name="Martin-Rodriguez A.J."/>
        </authorList>
    </citation>
    <scope>NUCLEOTIDE SEQUENCE [LARGE SCALE GENOMIC DNA]</scope>
    <source>
        <strain evidence="2 3">DSM 21332</strain>
    </source>
</reference>
<protein>
    <submittedName>
        <fullName evidence="2">Nitrous oxide-stimulated promoter family protein</fullName>
    </submittedName>
</protein>
<gene>
    <name evidence="2" type="ORF">L2725_21140</name>
</gene>